<evidence type="ECO:0000256" key="5">
    <source>
        <dbReference type="SAM" id="Coils"/>
    </source>
</evidence>
<protein>
    <submittedName>
        <fullName evidence="7">Centrosomal protein 164</fullName>
    </submittedName>
</protein>
<feature type="coiled-coil region" evidence="5">
    <location>
        <begin position="5"/>
        <end position="32"/>
    </location>
</feature>
<keyword evidence="3" id="KW-0597">Phosphoprotein</keyword>
<dbReference type="EMBL" id="JACASF010000013">
    <property type="protein sequence ID" value="KAF6437219.1"/>
    <property type="molecule type" value="Genomic_DNA"/>
</dbReference>
<dbReference type="Proteomes" id="UP000550707">
    <property type="component" value="Unassembled WGS sequence"/>
</dbReference>
<name>A0A7J8EQ16_MOLMO</name>
<accession>A0A7J8EQ16</accession>
<evidence type="ECO:0000256" key="3">
    <source>
        <dbReference type="ARBA" id="ARBA00022553"/>
    </source>
</evidence>
<dbReference type="AlphaFoldDB" id="A0A7J8EQ16"/>
<reference evidence="7 8" key="1">
    <citation type="journal article" date="2020" name="Nature">
        <title>Six reference-quality genomes reveal evolution of bat adaptations.</title>
        <authorList>
            <person name="Jebb D."/>
            <person name="Huang Z."/>
            <person name="Pippel M."/>
            <person name="Hughes G.M."/>
            <person name="Lavrichenko K."/>
            <person name="Devanna P."/>
            <person name="Winkler S."/>
            <person name="Jermiin L.S."/>
            <person name="Skirmuntt E.C."/>
            <person name="Katzourakis A."/>
            <person name="Burkitt-Gray L."/>
            <person name="Ray D.A."/>
            <person name="Sullivan K.A.M."/>
            <person name="Roscito J.G."/>
            <person name="Kirilenko B.M."/>
            <person name="Davalos L.M."/>
            <person name="Corthals A.P."/>
            <person name="Power M.L."/>
            <person name="Jones G."/>
            <person name="Ransome R.D."/>
            <person name="Dechmann D.K.N."/>
            <person name="Locatelli A.G."/>
            <person name="Puechmaille S.J."/>
            <person name="Fedrigo O."/>
            <person name="Jarvis E.D."/>
            <person name="Hiller M."/>
            <person name="Vernes S.C."/>
            <person name="Myers E.W."/>
            <person name="Teeling E.C."/>
        </authorList>
    </citation>
    <scope>NUCLEOTIDE SEQUENCE [LARGE SCALE GENOMIC DNA]</scope>
    <source>
        <strain evidence="7">MMolMol1</strain>
        <tissue evidence="7">Muscle</tissue>
    </source>
</reference>
<proteinExistence type="predicted"/>
<dbReference type="PANTHER" id="PTHR18902:SF27">
    <property type="entry name" value="CENTROSOMAL PROTEIN OF 164 KDA"/>
    <property type="match status" value="1"/>
</dbReference>
<evidence type="ECO:0000256" key="2">
    <source>
        <dbReference type="ARBA" id="ARBA00022490"/>
    </source>
</evidence>
<sequence>MKSAVEKGRDLLQEKEEKLGQLEASLQDEASDGDIMREAPAKKVVTFDLSDTEDTLSGSSESFPLPHFSPAASPALPGRIQYLSHALHQVSSQLSSVLGVLGGLPSPPLTSTPTLGPPPSFQRAPGPSHPSLASASRWAWAPGLGPGLSSSPAAQTVDDFLREKWLKYFPAGAPVLSGGPGPGPGASRLGYVSAREQLRLLQRPHSHMPEGGSASLQGMVEANWRWLEQYKNDPKLRLFSLHKPGATPGLLQLGLDESNRLAVHRC</sequence>
<comment type="caution">
    <text evidence="7">The sequence shown here is derived from an EMBL/GenBank/DDBJ whole genome shotgun (WGS) entry which is preliminary data.</text>
</comment>
<evidence type="ECO:0000256" key="6">
    <source>
        <dbReference type="SAM" id="MobiDB-lite"/>
    </source>
</evidence>
<keyword evidence="4 5" id="KW-0175">Coiled coil</keyword>
<comment type="subcellular location">
    <subcellularLocation>
        <location evidence="1">Cytoplasm</location>
    </subcellularLocation>
</comment>
<dbReference type="InterPro" id="IPR051841">
    <property type="entry name" value="MT-Golgi_org_protein"/>
</dbReference>
<dbReference type="GO" id="GO:0005814">
    <property type="term" value="C:centriole"/>
    <property type="evidence" value="ECO:0007669"/>
    <property type="project" value="TreeGrafter"/>
</dbReference>
<dbReference type="GO" id="GO:0060271">
    <property type="term" value="P:cilium assembly"/>
    <property type="evidence" value="ECO:0007669"/>
    <property type="project" value="TreeGrafter"/>
</dbReference>
<dbReference type="GO" id="GO:0097539">
    <property type="term" value="C:ciliary transition fiber"/>
    <property type="evidence" value="ECO:0007669"/>
    <property type="project" value="TreeGrafter"/>
</dbReference>
<evidence type="ECO:0000313" key="8">
    <source>
        <dbReference type="Proteomes" id="UP000550707"/>
    </source>
</evidence>
<evidence type="ECO:0000313" key="7">
    <source>
        <dbReference type="EMBL" id="KAF6437219.1"/>
    </source>
</evidence>
<feature type="compositionally biased region" description="Pro residues" evidence="6">
    <location>
        <begin position="108"/>
        <end position="120"/>
    </location>
</feature>
<gene>
    <name evidence="7" type="ORF">HJG59_002690</name>
</gene>
<evidence type="ECO:0000256" key="4">
    <source>
        <dbReference type="ARBA" id="ARBA00023054"/>
    </source>
</evidence>
<keyword evidence="8" id="KW-1185">Reference proteome</keyword>
<dbReference type="GO" id="GO:0005737">
    <property type="term" value="C:cytoplasm"/>
    <property type="evidence" value="ECO:0007669"/>
    <property type="project" value="UniProtKB-SubCell"/>
</dbReference>
<dbReference type="GO" id="GO:0005813">
    <property type="term" value="C:centrosome"/>
    <property type="evidence" value="ECO:0007669"/>
    <property type="project" value="TreeGrafter"/>
</dbReference>
<feature type="region of interest" description="Disordered" evidence="6">
    <location>
        <begin position="108"/>
        <end position="128"/>
    </location>
</feature>
<dbReference type="PANTHER" id="PTHR18902">
    <property type="entry name" value="NUCLEAR MITOTIC APPARATUS PROTEIN 1-RELATED"/>
    <property type="match status" value="1"/>
</dbReference>
<evidence type="ECO:0000256" key="1">
    <source>
        <dbReference type="ARBA" id="ARBA00004496"/>
    </source>
</evidence>
<organism evidence="7 8">
    <name type="scientific">Molossus molossus</name>
    <name type="common">Pallas' mastiff bat</name>
    <name type="synonym">Vespertilio molossus</name>
    <dbReference type="NCBI Taxonomy" id="27622"/>
    <lineage>
        <taxon>Eukaryota</taxon>
        <taxon>Metazoa</taxon>
        <taxon>Chordata</taxon>
        <taxon>Craniata</taxon>
        <taxon>Vertebrata</taxon>
        <taxon>Euteleostomi</taxon>
        <taxon>Mammalia</taxon>
        <taxon>Eutheria</taxon>
        <taxon>Laurasiatheria</taxon>
        <taxon>Chiroptera</taxon>
        <taxon>Yangochiroptera</taxon>
        <taxon>Molossidae</taxon>
        <taxon>Molossus</taxon>
    </lineage>
</organism>
<keyword evidence="2" id="KW-0963">Cytoplasm</keyword>